<feature type="signal peptide" evidence="1">
    <location>
        <begin position="1"/>
        <end position="18"/>
    </location>
</feature>
<proteinExistence type="predicted"/>
<evidence type="ECO:0000313" key="3">
    <source>
        <dbReference type="Proteomes" id="UP001265550"/>
    </source>
</evidence>
<evidence type="ECO:0000313" key="2">
    <source>
        <dbReference type="EMBL" id="MDR7097619.1"/>
    </source>
</evidence>
<protein>
    <submittedName>
        <fullName evidence="2">Uncharacterized protein</fullName>
    </submittedName>
</protein>
<keyword evidence="1" id="KW-0732">Signal</keyword>
<dbReference type="EMBL" id="JAVDWE010000039">
    <property type="protein sequence ID" value="MDR7097619.1"/>
    <property type="molecule type" value="Genomic_DNA"/>
</dbReference>
<feature type="chain" id="PRO_5046235484" evidence="1">
    <location>
        <begin position="19"/>
        <end position="161"/>
    </location>
</feature>
<accession>A0ABU1VJE9</accession>
<organism evidence="2 3">
    <name type="scientific">Hydrogenophaga laconesensis</name>
    <dbReference type="NCBI Taxonomy" id="1805971"/>
    <lineage>
        <taxon>Bacteria</taxon>
        <taxon>Pseudomonadati</taxon>
        <taxon>Pseudomonadota</taxon>
        <taxon>Betaproteobacteria</taxon>
        <taxon>Burkholderiales</taxon>
        <taxon>Comamonadaceae</taxon>
        <taxon>Hydrogenophaga</taxon>
    </lineage>
</organism>
<evidence type="ECO:0000256" key="1">
    <source>
        <dbReference type="SAM" id="SignalP"/>
    </source>
</evidence>
<reference evidence="2 3" key="1">
    <citation type="submission" date="2023-07" db="EMBL/GenBank/DDBJ databases">
        <title>Sorghum-associated microbial communities from plants grown in Nebraska, USA.</title>
        <authorList>
            <person name="Schachtman D."/>
        </authorList>
    </citation>
    <scope>NUCLEOTIDE SEQUENCE [LARGE SCALE GENOMIC DNA]</scope>
    <source>
        <strain evidence="2 3">BE240</strain>
    </source>
</reference>
<comment type="caution">
    <text evidence="2">The sequence shown here is derived from an EMBL/GenBank/DDBJ whole genome shotgun (WGS) entry which is preliminary data.</text>
</comment>
<name>A0ABU1VJE9_9BURK</name>
<gene>
    <name evidence="2" type="ORF">J2X09_005395</name>
</gene>
<keyword evidence="3" id="KW-1185">Reference proteome</keyword>
<dbReference type="Proteomes" id="UP001265550">
    <property type="component" value="Unassembled WGS sequence"/>
</dbReference>
<sequence>MRRVAIALAVAVLGTAHAADGHNGIRFDMKREDLQRMGFVCRDSTEESTRGQVRCAHMEMTGRAFSKNLERYRVDLGPDGAILQILADLVDPPTTLGGMTNITDDMRLFYPIEHQFPPEYRRLMPNVFRYSNSEGAGVQFGYFARSRTASIIFYPKGSMKP</sequence>